<dbReference type="InterPro" id="IPR000801">
    <property type="entry name" value="Esterase-like"/>
</dbReference>
<comment type="caution">
    <text evidence="1">The sequence shown here is derived from an EMBL/GenBank/DDBJ whole genome shotgun (WGS) entry which is preliminary data.</text>
</comment>
<evidence type="ECO:0008006" key="3">
    <source>
        <dbReference type="Google" id="ProtNLM"/>
    </source>
</evidence>
<evidence type="ECO:0000313" key="1">
    <source>
        <dbReference type="EMBL" id="TKD51819.1"/>
    </source>
</evidence>
<dbReference type="InterPro" id="IPR029058">
    <property type="entry name" value="AB_hydrolase_fold"/>
</dbReference>
<keyword evidence="2" id="KW-1185">Reference proteome</keyword>
<proteinExistence type="predicted"/>
<dbReference type="PANTHER" id="PTHR48098:SF6">
    <property type="entry name" value="FERRI-BACILLIBACTIN ESTERASE BESA"/>
    <property type="match status" value="1"/>
</dbReference>
<gene>
    <name evidence="1" type="ORF">FBR43_14450</name>
</gene>
<organism evidence="1 2">
    <name type="scientific">Sphingomonas baiyangensis</name>
    <dbReference type="NCBI Taxonomy" id="2572576"/>
    <lineage>
        <taxon>Bacteria</taxon>
        <taxon>Pseudomonadati</taxon>
        <taxon>Pseudomonadota</taxon>
        <taxon>Alphaproteobacteria</taxon>
        <taxon>Sphingomonadales</taxon>
        <taxon>Sphingomonadaceae</taxon>
        <taxon>Sphingomonas</taxon>
    </lineage>
</organism>
<dbReference type="SUPFAM" id="SSF53474">
    <property type="entry name" value="alpha/beta-Hydrolases"/>
    <property type="match status" value="1"/>
</dbReference>
<dbReference type="PANTHER" id="PTHR48098">
    <property type="entry name" value="ENTEROCHELIN ESTERASE-RELATED"/>
    <property type="match status" value="1"/>
</dbReference>
<dbReference type="Pfam" id="PF00756">
    <property type="entry name" value="Esterase"/>
    <property type="match status" value="1"/>
</dbReference>
<dbReference type="InterPro" id="IPR050583">
    <property type="entry name" value="Mycobacterial_A85_antigen"/>
</dbReference>
<dbReference type="Gene3D" id="3.40.50.1820">
    <property type="entry name" value="alpha/beta hydrolase"/>
    <property type="match status" value="1"/>
</dbReference>
<accession>A0A4U1L4I8</accession>
<sequence length="162" mass="17680">MRALMRGTGPLKAAIDRGYPTRPGRDDTAIMGSSMGGLISLAAFVRYPRIYGRAGCLSTHWPIFIPAGEGAPVPHAAAVTAMWTGWLRDTLGAPAGRRLWFDHGTATLDALYAPYQAAVDALLPTLGWMRGRDFESRVYPGAPHEENAWAARLTDPLAWLYR</sequence>
<dbReference type="EMBL" id="SWKR01000002">
    <property type="protein sequence ID" value="TKD51819.1"/>
    <property type="molecule type" value="Genomic_DNA"/>
</dbReference>
<reference evidence="1 2" key="1">
    <citation type="submission" date="2019-04" db="EMBL/GenBank/DDBJ databases">
        <authorList>
            <person name="Yang Y."/>
            <person name="Wei D."/>
        </authorList>
    </citation>
    <scope>NUCLEOTIDE SEQUENCE [LARGE SCALE GENOMIC DNA]</scope>
    <source>
        <strain evidence="1 2">L-1-4w-11</strain>
    </source>
</reference>
<dbReference type="AlphaFoldDB" id="A0A4U1L4I8"/>
<dbReference type="OrthoDB" id="5523653at2"/>
<protein>
    <recommendedName>
        <fullName evidence="3">Esterase</fullName>
    </recommendedName>
</protein>
<evidence type="ECO:0000313" key="2">
    <source>
        <dbReference type="Proteomes" id="UP000309138"/>
    </source>
</evidence>
<dbReference type="Proteomes" id="UP000309138">
    <property type="component" value="Unassembled WGS sequence"/>
</dbReference>
<name>A0A4U1L4I8_9SPHN</name>